<accession>A0ABT2IL93</accession>
<name>A0ABT2IL93_9FLAO</name>
<comment type="caution">
    <text evidence="1">The sequence shown here is derived from an EMBL/GenBank/DDBJ whole genome shotgun (WGS) entry which is preliminary data.</text>
</comment>
<evidence type="ECO:0000313" key="2">
    <source>
        <dbReference type="Proteomes" id="UP001142057"/>
    </source>
</evidence>
<gene>
    <name evidence="1" type="ORF">NZD88_17295</name>
</gene>
<reference evidence="1" key="1">
    <citation type="submission" date="2022-08" db="EMBL/GenBank/DDBJ databases">
        <title>Chryseobacterium antibioticum,isolated from the rhizosphere soil of Pyrola in Tibet.</title>
        <authorList>
            <person name="Kan Y."/>
        </authorList>
    </citation>
    <scope>NUCLEOTIDE SEQUENCE</scope>
    <source>
        <strain evidence="1">Pc2-12</strain>
    </source>
</reference>
<dbReference type="EMBL" id="JANZQH010000009">
    <property type="protein sequence ID" value="MCT2409307.1"/>
    <property type="molecule type" value="Genomic_DNA"/>
</dbReference>
<proteinExistence type="predicted"/>
<organism evidence="1 2">
    <name type="scientific">Chryseobacterium pyrolae</name>
    <dbReference type="NCBI Taxonomy" id="2987481"/>
    <lineage>
        <taxon>Bacteria</taxon>
        <taxon>Pseudomonadati</taxon>
        <taxon>Bacteroidota</taxon>
        <taxon>Flavobacteriia</taxon>
        <taxon>Flavobacteriales</taxon>
        <taxon>Weeksellaceae</taxon>
        <taxon>Chryseobacterium group</taxon>
        <taxon>Chryseobacterium</taxon>
    </lineage>
</organism>
<protein>
    <submittedName>
        <fullName evidence="1">Uncharacterized protein</fullName>
    </submittedName>
</protein>
<keyword evidence="2" id="KW-1185">Reference proteome</keyword>
<dbReference type="RefSeq" id="WP_259830787.1">
    <property type="nucleotide sequence ID" value="NZ_JANZQH010000009.1"/>
</dbReference>
<dbReference type="Proteomes" id="UP001142057">
    <property type="component" value="Unassembled WGS sequence"/>
</dbReference>
<sequence>MRKTIYFLFIGIPLCAQVGINTPTPKSTLDVTAKSGTNDTDGLQAPRLTRTLLTNKGDNLYGGDQKGALIYITDISGGNNAGQRVNVNSLGYYYFDGSLWQKILDNSTVFSGTNIYNSDGSLAGNRTVTQGANKLSFKANSVNAFSVNNAFSVDAANNKVGIGTIAPASLLHVQNQGGVTSNTFVSGISNCGIPCGQGVSRSIVLFNENTSGYSFGSIDFVPSNNSDNLSGASIQGIDRDITNNFSGLSFFTRNASNYASRLIIKSSGKIGIGTENPSATLHIQGTNPSFRLEDGTQGTDKVLTSDANGNARWTSSSATKAPIAVDLPSAGVDVTSLNTWFNTNISITLPPGKWLLNMGTTLSTTPLGSSPAPLNTDGQLWNIASISNSNSSYTVSSDIMTTISGSQVAGSHSRGDHISTISGTIAINNTSTSNKTYYLWVQSLAFGTVPSSFRWRNAFGSQYLERWFYASPIN</sequence>
<evidence type="ECO:0000313" key="1">
    <source>
        <dbReference type="EMBL" id="MCT2409307.1"/>
    </source>
</evidence>